<sequence length="134" mass="14265">MSGGGGGARWEARFLESRSRILGHPVAPAAGAPTTGNSSSSNVLQAFIEGTYLFIIKVQGGYEAVKMLDIKAASGEESCRSPVKPMHSRVYAAGNRSQELYLVDFSPKNPAKAPAHSEGLQVLRGQLAFNFILD</sequence>
<dbReference type="EMBL" id="JBBWWR010000007">
    <property type="protein sequence ID" value="KAK8963299.1"/>
    <property type="molecule type" value="Genomic_DNA"/>
</dbReference>
<gene>
    <name evidence="1" type="ORF">KSP40_PGU020014</name>
</gene>
<accession>A0ABR2MGL7</accession>
<evidence type="ECO:0000313" key="2">
    <source>
        <dbReference type="Proteomes" id="UP001412067"/>
    </source>
</evidence>
<comment type="caution">
    <text evidence="1">The sequence shown here is derived from an EMBL/GenBank/DDBJ whole genome shotgun (WGS) entry which is preliminary data.</text>
</comment>
<keyword evidence="2" id="KW-1185">Reference proteome</keyword>
<name>A0ABR2MGL7_9ASPA</name>
<reference evidence="1 2" key="1">
    <citation type="journal article" date="2022" name="Nat. Plants">
        <title>Genomes of leafy and leafless Platanthera orchids illuminate the evolution of mycoheterotrophy.</title>
        <authorList>
            <person name="Li M.H."/>
            <person name="Liu K.W."/>
            <person name="Li Z."/>
            <person name="Lu H.C."/>
            <person name="Ye Q.L."/>
            <person name="Zhang D."/>
            <person name="Wang J.Y."/>
            <person name="Li Y.F."/>
            <person name="Zhong Z.M."/>
            <person name="Liu X."/>
            <person name="Yu X."/>
            <person name="Liu D.K."/>
            <person name="Tu X.D."/>
            <person name="Liu B."/>
            <person name="Hao Y."/>
            <person name="Liao X.Y."/>
            <person name="Jiang Y.T."/>
            <person name="Sun W.H."/>
            <person name="Chen J."/>
            <person name="Chen Y.Q."/>
            <person name="Ai Y."/>
            <person name="Zhai J.W."/>
            <person name="Wu S.S."/>
            <person name="Zhou Z."/>
            <person name="Hsiao Y.Y."/>
            <person name="Wu W.L."/>
            <person name="Chen Y.Y."/>
            <person name="Lin Y.F."/>
            <person name="Hsu J.L."/>
            <person name="Li C.Y."/>
            <person name="Wang Z.W."/>
            <person name="Zhao X."/>
            <person name="Zhong W.Y."/>
            <person name="Ma X.K."/>
            <person name="Ma L."/>
            <person name="Huang J."/>
            <person name="Chen G.Z."/>
            <person name="Huang M.Z."/>
            <person name="Huang L."/>
            <person name="Peng D.H."/>
            <person name="Luo Y.B."/>
            <person name="Zou S.Q."/>
            <person name="Chen S.P."/>
            <person name="Lan S."/>
            <person name="Tsai W.C."/>
            <person name="Van de Peer Y."/>
            <person name="Liu Z.J."/>
        </authorList>
    </citation>
    <scope>NUCLEOTIDE SEQUENCE [LARGE SCALE GENOMIC DNA]</scope>
    <source>
        <strain evidence="1">Lor288</strain>
    </source>
</reference>
<protein>
    <submittedName>
        <fullName evidence="1">Uncharacterized protein</fullName>
    </submittedName>
</protein>
<dbReference type="Proteomes" id="UP001412067">
    <property type="component" value="Unassembled WGS sequence"/>
</dbReference>
<organism evidence="1 2">
    <name type="scientific">Platanthera guangdongensis</name>
    <dbReference type="NCBI Taxonomy" id="2320717"/>
    <lineage>
        <taxon>Eukaryota</taxon>
        <taxon>Viridiplantae</taxon>
        <taxon>Streptophyta</taxon>
        <taxon>Embryophyta</taxon>
        <taxon>Tracheophyta</taxon>
        <taxon>Spermatophyta</taxon>
        <taxon>Magnoliopsida</taxon>
        <taxon>Liliopsida</taxon>
        <taxon>Asparagales</taxon>
        <taxon>Orchidaceae</taxon>
        <taxon>Orchidoideae</taxon>
        <taxon>Orchideae</taxon>
        <taxon>Orchidinae</taxon>
        <taxon>Platanthera</taxon>
    </lineage>
</organism>
<proteinExistence type="predicted"/>
<evidence type="ECO:0000313" key="1">
    <source>
        <dbReference type="EMBL" id="KAK8963299.1"/>
    </source>
</evidence>